<evidence type="ECO:0000256" key="3">
    <source>
        <dbReference type="ARBA" id="ARBA00022737"/>
    </source>
</evidence>
<dbReference type="InterPro" id="IPR015943">
    <property type="entry name" value="WD40/YVTN_repeat-like_dom_sf"/>
</dbReference>
<proteinExistence type="inferred from homology"/>
<evidence type="ECO:0000313" key="7">
    <source>
        <dbReference type="Proteomes" id="UP001165060"/>
    </source>
</evidence>
<dbReference type="PANTHER" id="PTHR14773:SF0">
    <property type="entry name" value="WD REPEAT-CONTAINING PROTEIN 76"/>
    <property type="match status" value="1"/>
</dbReference>
<evidence type="ECO:0000256" key="2">
    <source>
        <dbReference type="ARBA" id="ARBA00022574"/>
    </source>
</evidence>
<dbReference type="PROSITE" id="PS50082">
    <property type="entry name" value="WD_REPEATS_2"/>
    <property type="match status" value="1"/>
</dbReference>
<protein>
    <recommendedName>
        <fullName evidence="8">WD repeat-containing protein 76</fullName>
    </recommendedName>
</protein>
<dbReference type="InterPro" id="IPR036322">
    <property type="entry name" value="WD40_repeat_dom_sf"/>
</dbReference>
<feature type="compositionally biased region" description="Basic and acidic residues" evidence="5">
    <location>
        <begin position="1"/>
        <end position="11"/>
    </location>
</feature>
<dbReference type="Pfam" id="PF00400">
    <property type="entry name" value="WD40"/>
    <property type="match status" value="1"/>
</dbReference>
<reference evidence="6 7" key="1">
    <citation type="journal article" date="2023" name="Commun. Biol.">
        <title>Genome analysis of Parmales, the sister group of diatoms, reveals the evolutionary specialization of diatoms from phago-mixotrophs to photoautotrophs.</title>
        <authorList>
            <person name="Ban H."/>
            <person name="Sato S."/>
            <person name="Yoshikawa S."/>
            <person name="Yamada K."/>
            <person name="Nakamura Y."/>
            <person name="Ichinomiya M."/>
            <person name="Sato N."/>
            <person name="Blanc-Mathieu R."/>
            <person name="Endo H."/>
            <person name="Kuwata A."/>
            <person name="Ogata H."/>
        </authorList>
    </citation>
    <scope>NUCLEOTIDE SEQUENCE [LARGE SCALE GENOMIC DNA]</scope>
</reference>
<feature type="compositionally biased region" description="Low complexity" evidence="5">
    <location>
        <begin position="14"/>
        <end position="29"/>
    </location>
</feature>
<dbReference type="InterPro" id="IPR050853">
    <property type="entry name" value="WD_repeat_DNA-damage-binding"/>
</dbReference>
<dbReference type="PROSITE" id="PS50294">
    <property type="entry name" value="WD_REPEATS_REGION"/>
    <property type="match status" value="1"/>
</dbReference>
<dbReference type="Proteomes" id="UP001165060">
    <property type="component" value="Unassembled WGS sequence"/>
</dbReference>
<comment type="similarity">
    <text evidence="1">Belongs to the WD repeat DDB2/WDR76 family.</text>
</comment>
<dbReference type="PANTHER" id="PTHR14773">
    <property type="entry name" value="WD REPEAT-CONTAINING PROTEIN 76"/>
    <property type="match status" value="1"/>
</dbReference>
<organism evidence="6 7">
    <name type="scientific">Tetraparma gracilis</name>
    <dbReference type="NCBI Taxonomy" id="2962635"/>
    <lineage>
        <taxon>Eukaryota</taxon>
        <taxon>Sar</taxon>
        <taxon>Stramenopiles</taxon>
        <taxon>Ochrophyta</taxon>
        <taxon>Bolidophyceae</taxon>
        <taxon>Parmales</taxon>
        <taxon>Triparmaceae</taxon>
        <taxon>Tetraparma</taxon>
    </lineage>
</organism>
<name>A0ABQ6M9B1_9STRA</name>
<dbReference type="EMBL" id="BRYB01000070">
    <property type="protein sequence ID" value="GMI22067.1"/>
    <property type="molecule type" value="Genomic_DNA"/>
</dbReference>
<evidence type="ECO:0000313" key="6">
    <source>
        <dbReference type="EMBL" id="GMI22067.1"/>
    </source>
</evidence>
<dbReference type="Gene3D" id="2.130.10.10">
    <property type="entry name" value="YVTN repeat-like/Quinoprotein amine dehydrogenase"/>
    <property type="match status" value="1"/>
</dbReference>
<feature type="region of interest" description="Disordered" evidence="5">
    <location>
        <begin position="1"/>
        <end position="60"/>
    </location>
</feature>
<sequence>MRSPRLKREPDAGSPSPKSLSKPTSNKPPARVSPAPPSDSSTGSESPPAKMEEEELDLTGMTYAEQVQARRSRNEERLKQLGLWNFSSSVAKVVRSDAQKKQAARVSAAAKRKRVAEKVEPRRSGRVKGDLAPNVYVESERAGQFTTAGSAATDIYRSAAVVYEFYEGRYNDGADVDVFVDNGLDGVEGDERAAVEEERADITRLMSDLKRGPGKPRKPSSLSVSALQSKFSAVSVDAEHLTAKVVPDRIYSMAVAPLAGKLIAAAGDKRGNIGLWDPASSMETAVTCSWKPHAHAHTAQITQLQFSPNSSNLLSVSYDGTVRLLDVEMGAFTSVFQSYSDDAADKYKGDPGYGAIADDAWLQYGVLEGESSLYMSTSKGNVLMYDMRSNKVAFNAPLSVKKINTVSVSSNYMATAGLENCVSLWDVRKLGAKGNKAIGRVDYGRSVTSAFFNPAGDKILTTNMEDTISVLPVKAGKLADGASISHDNQTGRWLTTFHAIWHPTHDVFACGSMKQPRGIDFFSCEDKKKGGVGISRAERSTGDMISAVPSRLAFHNNGEILVGGNASGRVVVVDTTR</sequence>
<dbReference type="SUPFAM" id="SSF50978">
    <property type="entry name" value="WD40 repeat-like"/>
    <property type="match status" value="1"/>
</dbReference>
<keyword evidence="2 4" id="KW-0853">WD repeat</keyword>
<gene>
    <name evidence="6" type="ORF">TeGR_g11031</name>
</gene>
<comment type="caution">
    <text evidence="6">The sequence shown here is derived from an EMBL/GenBank/DDBJ whole genome shotgun (WGS) entry which is preliminary data.</text>
</comment>
<evidence type="ECO:0000256" key="1">
    <source>
        <dbReference type="ARBA" id="ARBA00005434"/>
    </source>
</evidence>
<accession>A0ABQ6M9B1</accession>
<evidence type="ECO:0008006" key="8">
    <source>
        <dbReference type="Google" id="ProtNLM"/>
    </source>
</evidence>
<dbReference type="SMART" id="SM00320">
    <property type="entry name" value="WD40"/>
    <property type="match status" value="4"/>
</dbReference>
<dbReference type="InterPro" id="IPR001680">
    <property type="entry name" value="WD40_rpt"/>
</dbReference>
<evidence type="ECO:0000256" key="5">
    <source>
        <dbReference type="SAM" id="MobiDB-lite"/>
    </source>
</evidence>
<keyword evidence="7" id="KW-1185">Reference proteome</keyword>
<evidence type="ECO:0000256" key="4">
    <source>
        <dbReference type="PROSITE-ProRule" id="PRU00221"/>
    </source>
</evidence>
<feature type="repeat" description="WD" evidence="4">
    <location>
        <begin position="294"/>
        <end position="335"/>
    </location>
</feature>
<keyword evidence="3" id="KW-0677">Repeat</keyword>